<dbReference type="InterPro" id="IPR005119">
    <property type="entry name" value="LysR_subst-bd"/>
</dbReference>
<dbReference type="Pfam" id="PF03466">
    <property type="entry name" value="LysR_substrate"/>
    <property type="match status" value="1"/>
</dbReference>
<name>A0ABU0SAU7_9HYPH</name>
<keyword evidence="3" id="KW-0238">DNA-binding</keyword>
<dbReference type="Gene3D" id="1.10.10.10">
    <property type="entry name" value="Winged helix-like DNA-binding domain superfamily/Winged helix DNA-binding domain"/>
    <property type="match status" value="1"/>
</dbReference>
<dbReference type="Proteomes" id="UP001237780">
    <property type="component" value="Unassembled WGS sequence"/>
</dbReference>
<gene>
    <name evidence="6" type="ORF">QFZ34_003069</name>
</gene>
<dbReference type="InterPro" id="IPR036388">
    <property type="entry name" value="WH-like_DNA-bd_sf"/>
</dbReference>
<dbReference type="SUPFAM" id="SSF46785">
    <property type="entry name" value="Winged helix' DNA-binding domain"/>
    <property type="match status" value="1"/>
</dbReference>
<evidence type="ECO:0000313" key="6">
    <source>
        <dbReference type="EMBL" id="MDQ0997887.1"/>
    </source>
</evidence>
<evidence type="ECO:0000256" key="3">
    <source>
        <dbReference type="ARBA" id="ARBA00023125"/>
    </source>
</evidence>
<dbReference type="Pfam" id="PF00126">
    <property type="entry name" value="HTH_1"/>
    <property type="match status" value="1"/>
</dbReference>
<dbReference type="InterPro" id="IPR036390">
    <property type="entry name" value="WH_DNA-bd_sf"/>
</dbReference>
<evidence type="ECO:0000256" key="2">
    <source>
        <dbReference type="ARBA" id="ARBA00023015"/>
    </source>
</evidence>
<accession>A0ABU0SAU7</accession>
<organism evidence="6 7">
    <name type="scientific">Phyllobacterium ifriqiyense</name>
    <dbReference type="NCBI Taxonomy" id="314238"/>
    <lineage>
        <taxon>Bacteria</taxon>
        <taxon>Pseudomonadati</taxon>
        <taxon>Pseudomonadota</taxon>
        <taxon>Alphaproteobacteria</taxon>
        <taxon>Hyphomicrobiales</taxon>
        <taxon>Phyllobacteriaceae</taxon>
        <taxon>Phyllobacterium</taxon>
    </lineage>
</organism>
<evidence type="ECO:0000256" key="4">
    <source>
        <dbReference type="ARBA" id="ARBA00023163"/>
    </source>
</evidence>
<feature type="domain" description="HTH lysR-type" evidence="5">
    <location>
        <begin position="1"/>
        <end position="60"/>
    </location>
</feature>
<dbReference type="InterPro" id="IPR050950">
    <property type="entry name" value="HTH-type_LysR_regulators"/>
</dbReference>
<reference evidence="6 7" key="1">
    <citation type="submission" date="2023-07" db="EMBL/GenBank/DDBJ databases">
        <title>Comparative genomics of wheat-associated soil bacteria to identify genetic determinants of phenazine resistance.</title>
        <authorList>
            <person name="Mouncey N."/>
        </authorList>
    </citation>
    <scope>NUCLEOTIDE SEQUENCE [LARGE SCALE GENOMIC DNA]</scope>
    <source>
        <strain evidence="6 7">W4I11</strain>
    </source>
</reference>
<proteinExistence type="inferred from homology"/>
<keyword evidence="2" id="KW-0805">Transcription regulation</keyword>
<dbReference type="RefSeq" id="WP_307282292.1">
    <property type="nucleotide sequence ID" value="NZ_JAUSZT010000003.1"/>
</dbReference>
<dbReference type="EMBL" id="JAUSZT010000003">
    <property type="protein sequence ID" value="MDQ0997887.1"/>
    <property type="molecule type" value="Genomic_DNA"/>
</dbReference>
<dbReference type="InterPro" id="IPR000847">
    <property type="entry name" value="LysR_HTH_N"/>
</dbReference>
<dbReference type="SUPFAM" id="SSF53850">
    <property type="entry name" value="Periplasmic binding protein-like II"/>
    <property type="match status" value="1"/>
</dbReference>
<evidence type="ECO:0000259" key="5">
    <source>
        <dbReference type="PROSITE" id="PS50931"/>
    </source>
</evidence>
<dbReference type="CDD" id="cd08421">
    <property type="entry name" value="PBP2_LTTR_like_1"/>
    <property type="match status" value="1"/>
</dbReference>
<dbReference type="Gene3D" id="3.40.190.290">
    <property type="match status" value="1"/>
</dbReference>
<evidence type="ECO:0000313" key="7">
    <source>
        <dbReference type="Proteomes" id="UP001237780"/>
    </source>
</evidence>
<keyword evidence="7" id="KW-1185">Reference proteome</keyword>
<dbReference type="PROSITE" id="PS50931">
    <property type="entry name" value="HTH_LYSR"/>
    <property type="match status" value="1"/>
</dbReference>
<comment type="similarity">
    <text evidence="1">Belongs to the LysR transcriptional regulatory family.</text>
</comment>
<dbReference type="PANTHER" id="PTHR30419">
    <property type="entry name" value="HTH-TYPE TRANSCRIPTIONAL REGULATOR YBHD"/>
    <property type="match status" value="1"/>
</dbReference>
<keyword evidence="4" id="KW-0804">Transcription</keyword>
<dbReference type="PANTHER" id="PTHR30419:SF2">
    <property type="entry name" value="LYSR FAMILY TRANSCRIPTIONAL REGULATOR"/>
    <property type="match status" value="1"/>
</dbReference>
<protein>
    <submittedName>
        <fullName evidence="6">Molybdate transport repressor ModE-like protein</fullName>
    </submittedName>
</protein>
<comment type="caution">
    <text evidence="6">The sequence shown here is derived from an EMBL/GenBank/DDBJ whole genome shotgun (WGS) entry which is preliminary data.</text>
</comment>
<evidence type="ECO:0000256" key="1">
    <source>
        <dbReference type="ARBA" id="ARBA00009437"/>
    </source>
</evidence>
<sequence>MRFDLVDLRLFLHIAESGSITAGADRSGLALASASARIKGMEEMLGVLLVERKRRGVTLSSAGHTLLHHARTIQNQIEAMAGDLSEHAGGVRARIRLLANTAAATQSLPKLLSTFLVANPHIDVDLEEHPSHLIAEKLVNGYADLGIAASWADLSNLEQRPFCTDRLAIIAAHNSPFAPGARSIRFEDAVNEPFIGLNIGNALQEHIIRRAAQLGRHLNFRVRVTTLETVVQLVSNNVGIAIVPEGATRKASRTRKLRIVPLSNDWATRRLCLCARRFSDLTPQAARLADILSQTG</sequence>